<dbReference type="GO" id="GO:0006740">
    <property type="term" value="P:NADPH regeneration"/>
    <property type="evidence" value="ECO:0007669"/>
    <property type="project" value="TreeGrafter"/>
</dbReference>
<dbReference type="Gene3D" id="3.40.50.720">
    <property type="entry name" value="NAD(P)-binding Rossmann-like Domain"/>
    <property type="match status" value="1"/>
</dbReference>
<dbReference type="OrthoDB" id="9815825at2"/>
<gene>
    <name evidence="3" type="ORF">SAMN02745199_0023</name>
</gene>
<evidence type="ECO:0000259" key="2">
    <source>
        <dbReference type="Pfam" id="PF02894"/>
    </source>
</evidence>
<sequence length="323" mass="36823">MRKIRLGIVGCGIAAKELHWPILKELRDKFEITAVNSRTRKHAEEFAKLVGSPEIFDTYEELLDSGVIEAVDLTIPIELNVQFTEKAILKNIHVICEKPISTDVETGKILVNLAKQTDKVIYIAENWRHIKKYYKVKEVLSKIGKPLYFNWKIWIGMDRNNKYAQTEWRKTPKHIGGFLSDGGVHHVAAMRLIFGDIKWVSAITKKHASFLGGPDFLEAVFEFENQVVGNYTVSYAIKSEETFEVIGTIGKIKLEGNKIIVNDEIIEVEENMGYKEEFEDFYEIILGVRKNELGSPEEALKDLAFFEAALKSNGDRIDLTSLL</sequence>
<organism evidence="3 4">
    <name type="scientific">Thermosipho atlanticus DSM 15807</name>
    <dbReference type="NCBI Taxonomy" id="1123380"/>
    <lineage>
        <taxon>Bacteria</taxon>
        <taxon>Thermotogati</taxon>
        <taxon>Thermotogota</taxon>
        <taxon>Thermotogae</taxon>
        <taxon>Thermotogales</taxon>
        <taxon>Fervidobacteriaceae</taxon>
        <taxon>Thermosipho</taxon>
    </lineage>
</organism>
<dbReference type="GO" id="GO:0005737">
    <property type="term" value="C:cytoplasm"/>
    <property type="evidence" value="ECO:0007669"/>
    <property type="project" value="TreeGrafter"/>
</dbReference>
<accession>A0A1M5QMQ3</accession>
<dbReference type="STRING" id="1123380.SAMN02745199_0023"/>
<evidence type="ECO:0000259" key="1">
    <source>
        <dbReference type="Pfam" id="PF01408"/>
    </source>
</evidence>
<protein>
    <submittedName>
        <fullName evidence="3">Predicted dehydrogenase</fullName>
    </submittedName>
</protein>
<dbReference type="EMBL" id="FQXN01000001">
    <property type="protein sequence ID" value="SHH15131.1"/>
    <property type="molecule type" value="Genomic_DNA"/>
</dbReference>
<reference evidence="4" key="1">
    <citation type="submission" date="2016-11" db="EMBL/GenBank/DDBJ databases">
        <authorList>
            <person name="Varghese N."/>
            <person name="Submissions S."/>
        </authorList>
    </citation>
    <scope>NUCLEOTIDE SEQUENCE [LARGE SCALE GENOMIC DNA]</scope>
    <source>
        <strain evidence="4">DSM 15807</strain>
    </source>
</reference>
<proteinExistence type="predicted"/>
<dbReference type="GO" id="GO:0016491">
    <property type="term" value="F:oxidoreductase activity"/>
    <property type="evidence" value="ECO:0007669"/>
    <property type="project" value="TreeGrafter"/>
</dbReference>
<dbReference type="RefSeq" id="WP_073070792.1">
    <property type="nucleotide sequence ID" value="NZ_FQXN01000001.1"/>
</dbReference>
<evidence type="ECO:0000313" key="4">
    <source>
        <dbReference type="Proteomes" id="UP000242592"/>
    </source>
</evidence>
<dbReference type="Gene3D" id="3.30.360.10">
    <property type="entry name" value="Dihydrodipicolinate Reductase, domain 2"/>
    <property type="match status" value="1"/>
</dbReference>
<keyword evidence="4" id="KW-1185">Reference proteome</keyword>
<dbReference type="SUPFAM" id="SSF51735">
    <property type="entry name" value="NAD(P)-binding Rossmann-fold domains"/>
    <property type="match status" value="1"/>
</dbReference>
<evidence type="ECO:0000313" key="3">
    <source>
        <dbReference type="EMBL" id="SHH15131.1"/>
    </source>
</evidence>
<dbReference type="Proteomes" id="UP000242592">
    <property type="component" value="Unassembled WGS sequence"/>
</dbReference>
<dbReference type="InterPro" id="IPR000683">
    <property type="entry name" value="Gfo/Idh/MocA-like_OxRdtase_N"/>
</dbReference>
<dbReference type="PANTHER" id="PTHR42840:SF5">
    <property type="entry name" value="NAD(P)-BINDING ROSSMANN-FOLD SUPERFAMILY PROTEIN"/>
    <property type="match status" value="1"/>
</dbReference>
<dbReference type="Pfam" id="PF01408">
    <property type="entry name" value="GFO_IDH_MocA"/>
    <property type="match status" value="1"/>
</dbReference>
<feature type="domain" description="Gfo/Idh/MocA-like oxidoreductase C-terminal" evidence="2">
    <location>
        <begin position="142"/>
        <end position="312"/>
    </location>
</feature>
<dbReference type="GO" id="GO:0000166">
    <property type="term" value="F:nucleotide binding"/>
    <property type="evidence" value="ECO:0007669"/>
    <property type="project" value="InterPro"/>
</dbReference>
<dbReference type="PANTHER" id="PTHR42840">
    <property type="entry name" value="NAD(P)-BINDING ROSSMANN-FOLD SUPERFAMILY PROTEIN-RELATED"/>
    <property type="match status" value="1"/>
</dbReference>
<dbReference type="SUPFAM" id="SSF55347">
    <property type="entry name" value="Glyceraldehyde-3-phosphate dehydrogenase-like, C-terminal domain"/>
    <property type="match status" value="1"/>
</dbReference>
<dbReference type="InterPro" id="IPR004104">
    <property type="entry name" value="Gfo/Idh/MocA-like_OxRdtase_C"/>
</dbReference>
<feature type="domain" description="Gfo/Idh/MocA-like oxidoreductase N-terminal" evidence="1">
    <location>
        <begin position="4"/>
        <end position="122"/>
    </location>
</feature>
<name>A0A1M5QMQ3_9BACT</name>
<dbReference type="InterPro" id="IPR036291">
    <property type="entry name" value="NAD(P)-bd_dom_sf"/>
</dbReference>
<dbReference type="Pfam" id="PF02894">
    <property type="entry name" value="GFO_IDH_MocA_C"/>
    <property type="match status" value="1"/>
</dbReference>
<dbReference type="AlphaFoldDB" id="A0A1M5QMQ3"/>